<protein>
    <recommendedName>
        <fullName evidence="3">Reverse transcriptase RNase H-like domain-containing protein</fullName>
    </recommendedName>
</protein>
<dbReference type="Proteomes" id="UP000257109">
    <property type="component" value="Unassembled WGS sequence"/>
</dbReference>
<dbReference type="PANTHER" id="PTHR35046:SF9">
    <property type="entry name" value="RNA-DIRECTED DNA POLYMERASE"/>
    <property type="match status" value="1"/>
</dbReference>
<name>A0A371GW76_MUCPR</name>
<evidence type="ECO:0000313" key="2">
    <source>
        <dbReference type="Proteomes" id="UP000257109"/>
    </source>
</evidence>
<evidence type="ECO:0000313" key="1">
    <source>
        <dbReference type="EMBL" id="RDX94820.1"/>
    </source>
</evidence>
<proteinExistence type="predicted"/>
<dbReference type="SUPFAM" id="SSF56672">
    <property type="entry name" value="DNA/RNA polymerases"/>
    <property type="match status" value="1"/>
</dbReference>
<evidence type="ECO:0008006" key="3">
    <source>
        <dbReference type="Google" id="ProtNLM"/>
    </source>
</evidence>
<dbReference type="AlphaFoldDB" id="A0A371GW76"/>
<gene>
    <name evidence="1" type="ORF">CR513_22758</name>
</gene>
<keyword evidence="2" id="KW-1185">Reference proteome</keyword>
<reference evidence="1" key="1">
    <citation type="submission" date="2018-05" db="EMBL/GenBank/DDBJ databases">
        <title>Draft genome of Mucuna pruriens seed.</title>
        <authorList>
            <person name="Nnadi N.E."/>
            <person name="Vos R."/>
            <person name="Hasami M.H."/>
            <person name="Devisetty U.K."/>
            <person name="Aguiy J.C."/>
        </authorList>
    </citation>
    <scope>NUCLEOTIDE SEQUENCE [LARGE SCALE GENOMIC DNA]</scope>
    <source>
        <strain evidence="1">JCA_2017</strain>
    </source>
</reference>
<dbReference type="InterPro" id="IPR043502">
    <property type="entry name" value="DNA/RNA_pol_sf"/>
</dbReference>
<dbReference type="EMBL" id="QJKJ01004276">
    <property type="protein sequence ID" value="RDX94820.1"/>
    <property type="molecule type" value="Genomic_DNA"/>
</dbReference>
<dbReference type="OrthoDB" id="425619at2759"/>
<organism evidence="1 2">
    <name type="scientific">Mucuna pruriens</name>
    <name type="common">Velvet bean</name>
    <name type="synonym">Dolichos pruriens</name>
    <dbReference type="NCBI Taxonomy" id="157652"/>
    <lineage>
        <taxon>Eukaryota</taxon>
        <taxon>Viridiplantae</taxon>
        <taxon>Streptophyta</taxon>
        <taxon>Embryophyta</taxon>
        <taxon>Tracheophyta</taxon>
        <taxon>Spermatophyta</taxon>
        <taxon>Magnoliopsida</taxon>
        <taxon>eudicotyledons</taxon>
        <taxon>Gunneridae</taxon>
        <taxon>Pentapetalae</taxon>
        <taxon>rosids</taxon>
        <taxon>fabids</taxon>
        <taxon>Fabales</taxon>
        <taxon>Fabaceae</taxon>
        <taxon>Papilionoideae</taxon>
        <taxon>50 kb inversion clade</taxon>
        <taxon>NPAAA clade</taxon>
        <taxon>indigoferoid/millettioid clade</taxon>
        <taxon>Phaseoleae</taxon>
        <taxon>Mucuna</taxon>
    </lineage>
</organism>
<accession>A0A371GW76</accession>
<comment type="caution">
    <text evidence="1">The sequence shown here is derived from an EMBL/GenBank/DDBJ whole genome shotgun (WGS) entry which is preliminary data.</text>
</comment>
<sequence length="163" mass="18807">MLLQEGHPISFFSENQKGIQLNYFTYDKDLYALVKALQHDSITHLRGQYKLKKRHAKWVDFLEQFHIHALLAMLEIKLLGFGSLKNLYVEDDDFKEAYELCANSSNGGFFRHQGFLFKEKTLCMTRSSIIELLGREAHKDGLMGHLGSKRHMRPCMSISIGLA</sequence>
<dbReference type="PANTHER" id="PTHR35046">
    <property type="entry name" value="ZINC KNUCKLE (CCHC-TYPE) FAMILY PROTEIN"/>
    <property type="match status" value="1"/>
</dbReference>
<feature type="non-terminal residue" evidence="1">
    <location>
        <position position="1"/>
    </location>
</feature>